<evidence type="ECO:0000259" key="4">
    <source>
        <dbReference type="Pfam" id="PF19290"/>
    </source>
</evidence>
<evidence type="ECO:0000313" key="6">
    <source>
        <dbReference type="Proteomes" id="UP000028725"/>
    </source>
</evidence>
<comment type="similarity">
    <text evidence="1">Belongs to the peptidase U62 family.</text>
</comment>
<feature type="domain" description="Metalloprotease TldD/E C-terminal" evidence="3">
    <location>
        <begin position="235"/>
        <end position="452"/>
    </location>
</feature>
<dbReference type="InterPro" id="IPR045569">
    <property type="entry name" value="Metalloprtase-TldD/E_C"/>
</dbReference>
<dbReference type="Pfam" id="PF19289">
    <property type="entry name" value="PmbA_TldD_3rd"/>
    <property type="match status" value="1"/>
</dbReference>
<comment type="caution">
    <text evidence="5">The sequence shown here is derived from an EMBL/GenBank/DDBJ whole genome shotgun (WGS) entry which is preliminary data.</text>
</comment>
<dbReference type="Proteomes" id="UP000028725">
    <property type="component" value="Unassembled WGS sequence"/>
</dbReference>
<accession>A0A085W6F1</accession>
<dbReference type="InterPro" id="IPR036059">
    <property type="entry name" value="TldD/PmbA_sf"/>
</dbReference>
<dbReference type="SUPFAM" id="SSF111283">
    <property type="entry name" value="Putative modulator of DNA gyrase, PmbA/TldD"/>
    <property type="match status" value="1"/>
</dbReference>
<sequence length="453" mass="48621">MNNTVNNYEQLAKRIVQRAKKKGAKQAEAFLEVGRQSSCSVRDGEIEDLTEASSKGVGLRVITKDNRLGFAYTSDFEPASLDSFVDRALQLAQTAAPNKLNGLPSAKDLGKLAETGELFDPAVAELAGDWKIKAALEMEKAGKAVDARIATFSSVGAGDYVSEVYVASTEGLTAGYSGTYVYLYASPVASENGQLQTSSWIDYKRFLGDLETPESVGREAARRAVRMLGARRVKSQQVPVIFDPLMSASFVGNVAAAADGNAIYKNSSIFVGKLGKRLAPDTVTVVDDGLLKRGLSTAPFDGEGVATRRTPILEKGVLRSYLYDSFTARKAKAKTTGNASRGYNSLPHIGTNNLYLEPGTRPPEELIREVKNGFYVTAMLGRGADPVTGEYSRGANGLWIENGELAYPVQEVTVAGNLLQMLQDVEAIGSDLQFRGSVGAPTLRFKQLTVSGD</sequence>
<dbReference type="InterPro" id="IPR035068">
    <property type="entry name" value="TldD/PmbA_N"/>
</dbReference>
<dbReference type="InterPro" id="IPR045570">
    <property type="entry name" value="Metalloprtase-TldD/E_cen_dom"/>
</dbReference>
<dbReference type="Gene3D" id="3.30.2290.10">
    <property type="entry name" value="PmbA/TldD superfamily"/>
    <property type="match status" value="1"/>
</dbReference>
<evidence type="ECO:0000313" key="5">
    <source>
        <dbReference type="EMBL" id="KFE63264.1"/>
    </source>
</evidence>
<dbReference type="GO" id="GO:0005829">
    <property type="term" value="C:cytosol"/>
    <property type="evidence" value="ECO:0007669"/>
    <property type="project" value="TreeGrafter"/>
</dbReference>
<dbReference type="Pfam" id="PF01523">
    <property type="entry name" value="PmbA_TldD_1st"/>
    <property type="match status" value="1"/>
</dbReference>
<feature type="domain" description="Metalloprotease TldD/E N-terminal" evidence="2">
    <location>
        <begin position="27"/>
        <end position="92"/>
    </location>
</feature>
<dbReference type="AlphaFoldDB" id="A0A085W6F1"/>
<evidence type="ECO:0000256" key="1">
    <source>
        <dbReference type="ARBA" id="ARBA00005836"/>
    </source>
</evidence>
<name>A0A085W6F1_9BACT</name>
<dbReference type="PANTHER" id="PTHR43421">
    <property type="entry name" value="METALLOPROTEASE PMBA"/>
    <property type="match status" value="1"/>
</dbReference>
<dbReference type="PATRIC" id="fig|394096.3.peg.7184"/>
<dbReference type="Pfam" id="PF19290">
    <property type="entry name" value="PmbA_TldD_2nd"/>
    <property type="match status" value="1"/>
</dbReference>
<evidence type="ECO:0000259" key="3">
    <source>
        <dbReference type="Pfam" id="PF19289"/>
    </source>
</evidence>
<organism evidence="5 6">
    <name type="scientific">Hyalangium minutum</name>
    <dbReference type="NCBI Taxonomy" id="394096"/>
    <lineage>
        <taxon>Bacteria</taxon>
        <taxon>Pseudomonadati</taxon>
        <taxon>Myxococcota</taxon>
        <taxon>Myxococcia</taxon>
        <taxon>Myxococcales</taxon>
        <taxon>Cystobacterineae</taxon>
        <taxon>Archangiaceae</taxon>
        <taxon>Hyalangium</taxon>
    </lineage>
</organism>
<dbReference type="EMBL" id="JMCB01000018">
    <property type="protein sequence ID" value="KFE63264.1"/>
    <property type="molecule type" value="Genomic_DNA"/>
</dbReference>
<dbReference type="PANTHER" id="PTHR43421:SF1">
    <property type="entry name" value="METALLOPROTEASE PMBA"/>
    <property type="match status" value="1"/>
</dbReference>
<dbReference type="STRING" id="394096.DB31_2857"/>
<evidence type="ECO:0000259" key="2">
    <source>
        <dbReference type="Pfam" id="PF01523"/>
    </source>
</evidence>
<dbReference type="InterPro" id="IPR002510">
    <property type="entry name" value="Metalloprtase-TldD/E_N"/>
</dbReference>
<dbReference type="RefSeq" id="WP_276203674.1">
    <property type="nucleotide sequence ID" value="NZ_JMCB01000018.1"/>
</dbReference>
<feature type="domain" description="Metalloprotease TldD/E central" evidence="4">
    <location>
        <begin position="129"/>
        <end position="228"/>
    </location>
</feature>
<dbReference type="GO" id="GO:0006508">
    <property type="term" value="P:proteolysis"/>
    <property type="evidence" value="ECO:0007669"/>
    <property type="project" value="InterPro"/>
</dbReference>
<gene>
    <name evidence="5" type="ORF">DB31_2857</name>
</gene>
<reference evidence="5 6" key="1">
    <citation type="submission" date="2014-04" db="EMBL/GenBank/DDBJ databases">
        <title>Genome assembly of Hyalangium minutum DSM 14724.</title>
        <authorList>
            <person name="Sharma G."/>
            <person name="Subramanian S."/>
        </authorList>
    </citation>
    <scope>NUCLEOTIDE SEQUENCE [LARGE SCALE GENOMIC DNA]</scope>
    <source>
        <strain evidence="5 6">DSM 14724</strain>
    </source>
</reference>
<dbReference type="GO" id="GO:0008237">
    <property type="term" value="F:metallopeptidase activity"/>
    <property type="evidence" value="ECO:0007669"/>
    <property type="project" value="InterPro"/>
</dbReference>
<keyword evidence="6" id="KW-1185">Reference proteome</keyword>
<protein>
    <submittedName>
        <fullName evidence="5">Uncharacterized protein</fullName>
    </submittedName>
</protein>
<proteinExistence type="inferred from homology"/>
<dbReference type="InterPro" id="IPR047657">
    <property type="entry name" value="PmbA"/>
</dbReference>